<dbReference type="SUPFAM" id="SSF56112">
    <property type="entry name" value="Protein kinase-like (PK-like)"/>
    <property type="match status" value="1"/>
</dbReference>
<keyword evidence="1" id="KW-0723">Serine/threonine-protein kinase</keyword>
<dbReference type="Gene3D" id="1.10.510.10">
    <property type="entry name" value="Transferase(Phosphotransferase) domain 1"/>
    <property type="match status" value="1"/>
</dbReference>
<evidence type="ECO:0000313" key="17">
    <source>
        <dbReference type="Proteomes" id="UP000230069"/>
    </source>
</evidence>
<evidence type="ECO:0000256" key="5">
    <source>
        <dbReference type="ARBA" id="ARBA00022741"/>
    </source>
</evidence>
<evidence type="ECO:0000256" key="6">
    <source>
        <dbReference type="ARBA" id="ARBA00022777"/>
    </source>
</evidence>
<sequence length="636" mass="70851">MTSLWKIVSFIVATYTIAVVISDPQLSVFQKACSNYDATNPVVFRANRNKTLSNLRLQLSSNDGIHFAISQQPIQPDPVYAMFQCRNYLNSSDCLACFDSAETQIRSYCPLDGGARVFYDGCFLRYESIGFVDQILVSDNFRLCGNNVISQETTFARTVDELLSDIIAATPKINGYFAASSREVGGGTIAYAVAQCPERISPTACNGCLLAAYEKINSCVPQSEGRASDHGCFLRYSNSTFFNGYKETDLSLFLKGGGSSKTFIGAMVGGLAFLLFVAVFTLWFQFLRRKPAKEGDILVATELRGPMNYRYNDLVSAAKKFSEQNKLGEGGFGDVYKGTLTNGKVIAVKKLAIWKSIRAKADFESEVKLISNVHHRNLSRLLGYCSKRQELLLVYEYMANTSLDKFLFGDRCGTLNWKQRFDIIVGTARGLAYLHEEFHVCIIHRDIKSSNILLDDHFQPRIADFGLARLLPEDQTHINTRFAGTLGYTAPEYVINGQLSSRVDTYSYGVVVLEIISGRRSNDLQLEPFTEYLLELAWRLHEEDKLMDLVDRSLDINEYNTDEMKKGIGIALLCTQSSVARPSMSEVVSLLTSKGFSDYRPTRPTFIDPNTRVPNDSSNSPVSSNATIAITEASGR</sequence>
<feature type="domain" description="Protein kinase" evidence="14">
    <location>
        <begin position="321"/>
        <end position="606"/>
    </location>
</feature>
<dbReference type="EMBL" id="KZ305129">
    <property type="protein sequence ID" value="PIA25481.1"/>
    <property type="molecule type" value="Genomic_DNA"/>
</dbReference>
<dbReference type="InterPro" id="IPR017441">
    <property type="entry name" value="Protein_kinase_ATP_BS"/>
</dbReference>
<keyword evidence="17" id="KW-1185">Reference proteome</keyword>
<feature type="region of interest" description="Disordered" evidence="11">
    <location>
        <begin position="602"/>
        <end position="636"/>
    </location>
</feature>
<dbReference type="Pfam" id="PF01657">
    <property type="entry name" value="Stress-antifung"/>
    <property type="match status" value="2"/>
</dbReference>
<feature type="compositionally biased region" description="Low complexity" evidence="11">
    <location>
        <begin position="613"/>
        <end position="625"/>
    </location>
</feature>
<dbReference type="PROSITE" id="PS50011">
    <property type="entry name" value="PROTEIN_KINASE_DOM"/>
    <property type="match status" value="1"/>
</dbReference>
<dbReference type="FunFam" id="1.10.510.10:FF:000336">
    <property type="entry name" value="Cysteine-rich receptor-like protein kinase 2"/>
    <property type="match status" value="1"/>
</dbReference>
<keyword evidence="8" id="KW-0675">Receptor</keyword>
<dbReference type="InterPro" id="IPR052059">
    <property type="entry name" value="CR_Ser/Thr_kinase"/>
</dbReference>
<dbReference type="Pfam" id="PF00069">
    <property type="entry name" value="Pkinase"/>
    <property type="match status" value="1"/>
</dbReference>
<keyword evidence="6" id="KW-0418">Kinase</keyword>
<dbReference type="Gene3D" id="3.30.430.20">
    <property type="entry name" value="Gnk2 domain, C-X8-C-X2-C motif"/>
    <property type="match status" value="2"/>
</dbReference>
<dbReference type="InterPro" id="IPR011009">
    <property type="entry name" value="Kinase-like_dom_sf"/>
</dbReference>
<dbReference type="InterPro" id="IPR008271">
    <property type="entry name" value="Ser/Thr_kinase_AS"/>
</dbReference>
<evidence type="ECO:0008006" key="18">
    <source>
        <dbReference type="Google" id="ProtNLM"/>
    </source>
</evidence>
<accession>A0A2G5C2K6</accession>
<feature type="domain" description="Gnk2-homologous" evidence="15">
    <location>
        <begin position="26"/>
        <end position="131"/>
    </location>
</feature>
<gene>
    <name evidence="16" type="ORF">AQUCO_11300001v1</name>
</gene>
<dbReference type="GO" id="GO:0005524">
    <property type="term" value="F:ATP binding"/>
    <property type="evidence" value="ECO:0007669"/>
    <property type="project" value="UniProtKB-UniRule"/>
</dbReference>
<dbReference type="CDD" id="cd23509">
    <property type="entry name" value="Gnk2-like"/>
    <property type="match status" value="2"/>
</dbReference>
<name>A0A2G5C2K6_AQUCA</name>
<keyword evidence="12" id="KW-0812">Transmembrane</keyword>
<reference evidence="16 17" key="1">
    <citation type="submission" date="2017-09" db="EMBL/GenBank/DDBJ databases">
        <title>WGS assembly of Aquilegia coerulea Goldsmith.</title>
        <authorList>
            <person name="Hodges S."/>
            <person name="Kramer E."/>
            <person name="Nordborg M."/>
            <person name="Tomkins J."/>
            <person name="Borevitz J."/>
            <person name="Derieg N."/>
            <person name="Yan J."/>
            <person name="Mihaltcheva S."/>
            <person name="Hayes R.D."/>
            <person name="Rokhsar D."/>
        </authorList>
    </citation>
    <scope>NUCLEOTIDE SEQUENCE [LARGE SCALE GENOMIC DNA]</scope>
    <source>
        <strain evidence="17">cv. Goldsmith</strain>
    </source>
</reference>
<keyword evidence="12" id="KW-1133">Transmembrane helix</keyword>
<dbReference type="PROSITE" id="PS00107">
    <property type="entry name" value="PROTEIN_KINASE_ATP"/>
    <property type="match status" value="1"/>
</dbReference>
<keyword evidence="5 10" id="KW-0547">Nucleotide-binding</keyword>
<evidence type="ECO:0000256" key="2">
    <source>
        <dbReference type="ARBA" id="ARBA00022679"/>
    </source>
</evidence>
<evidence type="ECO:0000256" key="11">
    <source>
        <dbReference type="SAM" id="MobiDB-lite"/>
    </source>
</evidence>
<dbReference type="OrthoDB" id="4062651at2759"/>
<dbReference type="InterPro" id="IPR038408">
    <property type="entry name" value="GNK2_sf"/>
</dbReference>
<dbReference type="STRING" id="218851.A0A2G5C2K6"/>
<keyword evidence="9" id="KW-0325">Glycoprotein</keyword>
<organism evidence="16 17">
    <name type="scientific">Aquilegia coerulea</name>
    <name type="common">Rocky mountain columbine</name>
    <dbReference type="NCBI Taxonomy" id="218851"/>
    <lineage>
        <taxon>Eukaryota</taxon>
        <taxon>Viridiplantae</taxon>
        <taxon>Streptophyta</taxon>
        <taxon>Embryophyta</taxon>
        <taxon>Tracheophyta</taxon>
        <taxon>Spermatophyta</taxon>
        <taxon>Magnoliopsida</taxon>
        <taxon>Ranunculales</taxon>
        <taxon>Ranunculaceae</taxon>
        <taxon>Thalictroideae</taxon>
        <taxon>Aquilegia</taxon>
    </lineage>
</organism>
<protein>
    <recommendedName>
        <fullName evidence="18">Protein kinase domain-containing protein</fullName>
    </recommendedName>
</protein>
<dbReference type="GO" id="GO:0004674">
    <property type="term" value="F:protein serine/threonine kinase activity"/>
    <property type="evidence" value="ECO:0007669"/>
    <property type="project" value="UniProtKB-KW"/>
</dbReference>
<keyword evidence="12" id="KW-0472">Membrane</keyword>
<dbReference type="FunFam" id="3.30.200.20:FF:000177">
    <property type="entry name" value="Cysteine-rich receptor-like protein kinase 2"/>
    <property type="match status" value="1"/>
</dbReference>
<dbReference type="InParanoid" id="A0A2G5C2K6"/>
<evidence type="ECO:0000256" key="13">
    <source>
        <dbReference type="SAM" id="SignalP"/>
    </source>
</evidence>
<keyword evidence="2" id="KW-0808">Transferase</keyword>
<dbReference type="SMART" id="SM00220">
    <property type="entry name" value="S_TKc"/>
    <property type="match status" value="1"/>
</dbReference>
<feature type="signal peptide" evidence="13">
    <location>
        <begin position="1"/>
        <end position="18"/>
    </location>
</feature>
<dbReference type="Proteomes" id="UP000230069">
    <property type="component" value="Unassembled WGS sequence"/>
</dbReference>
<evidence type="ECO:0000256" key="1">
    <source>
        <dbReference type="ARBA" id="ARBA00022527"/>
    </source>
</evidence>
<dbReference type="PANTHER" id="PTHR47973">
    <property type="entry name" value="CYSTEINE-RICH RECEPTOR-LIKE PROTEIN KINASE 3"/>
    <property type="match status" value="1"/>
</dbReference>
<evidence type="ECO:0000256" key="12">
    <source>
        <dbReference type="SAM" id="Phobius"/>
    </source>
</evidence>
<dbReference type="CDD" id="cd14066">
    <property type="entry name" value="STKc_IRAK"/>
    <property type="match status" value="1"/>
</dbReference>
<keyword evidence="3 13" id="KW-0732">Signal</keyword>
<proteinExistence type="predicted"/>
<dbReference type="AlphaFoldDB" id="A0A2G5C2K6"/>
<feature type="domain" description="Gnk2-homologous" evidence="15">
    <location>
        <begin position="137"/>
        <end position="241"/>
    </location>
</feature>
<feature type="chain" id="PRO_5013713900" description="Protein kinase domain-containing protein" evidence="13">
    <location>
        <begin position="19"/>
        <end position="636"/>
    </location>
</feature>
<evidence type="ECO:0000259" key="15">
    <source>
        <dbReference type="PROSITE" id="PS51473"/>
    </source>
</evidence>
<keyword evidence="4" id="KW-0677">Repeat</keyword>
<evidence type="ECO:0000256" key="4">
    <source>
        <dbReference type="ARBA" id="ARBA00022737"/>
    </source>
</evidence>
<dbReference type="InterPro" id="IPR000719">
    <property type="entry name" value="Prot_kinase_dom"/>
</dbReference>
<dbReference type="PROSITE" id="PS51473">
    <property type="entry name" value="GNK2"/>
    <property type="match status" value="2"/>
</dbReference>
<evidence type="ECO:0000256" key="3">
    <source>
        <dbReference type="ARBA" id="ARBA00022729"/>
    </source>
</evidence>
<dbReference type="Gene3D" id="3.30.200.20">
    <property type="entry name" value="Phosphorylase Kinase, domain 1"/>
    <property type="match status" value="1"/>
</dbReference>
<evidence type="ECO:0000256" key="9">
    <source>
        <dbReference type="ARBA" id="ARBA00023180"/>
    </source>
</evidence>
<feature type="binding site" evidence="10">
    <location>
        <position position="350"/>
    </location>
    <ligand>
        <name>ATP</name>
        <dbReference type="ChEBI" id="CHEBI:30616"/>
    </ligand>
</feature>
<evidence type="ECO:0000256" key="8">
    <source>
        <dbReference type="ARBA" id="ARBA00023170"/>
    </source>
</evidence>
<dbReference type="InterPro" id="IPR002902">
    <property type="entry name" value="GNK2"/>
</dbReference>
<dbReference type="PROSITE" id="PS00108">
    <property type="entry name" value="PROTEIN_KINASE_ST"/>
    <property type="match status" value="1"/>
</dbReference>
<evidence type="ECO:0000259" key="14">
    <source>
        <dbReference type="PROSITE" id="PS50011"/>
    </source>
</evidence>
<evidence type="ECO:0000256" key="7">
    <source>
        <dbReference type="ARBA" id="ARBA00022840"/>
    </source>
</evidence>
<keyword evidence="7 10" id="KW-0067">ATP-binding</keyword>
<feature type="transmembrane region" description="Helical" evidence="12">
    <location>
        <begin position="263"/>
        <end position="284"/>
    </location>
</feature>
<evidence type="ECO:0000313" key="16">
    <source>
        <dbReference type="EMBL" id="PIA25481.1"/>
    </source>
</evidence>
<evidence type="ECO:0000256" key="10">
    <source>
        <dbReference type="PROSITE-ProRule" id="PRU10141"/>
    </source>
</evidence>